<dbReference type="Proteomes" id="UP000193804">
    <property type="component" value="Unassembled WGS sequence"/>
</dbReference>
<keyword evidence="3" id="KW-0677">Repeat</keyword>
<dbReference type="InterPro" id="IPR013783">
    <property type="entry name" value="Ig-like_fold"/>
</dbReference>
<dbReference type="GO" id="GO:0005886">
    <property type="term" value="C:plasma membrane"/>
    <property type="evidence" value="ECO:0007669"/>
    <property type="project" value="TreeGrafter"/>
</dbReference>
<dbReference type="EMBL" id="FXAW01000001">
    <property type="protein sequence ID" value="SMG08495.1"/>
    <property type="molecule type" value="Genomic_DNA"/>
</dbReference>
<evidence type="ECO:0000259" key="6">
    <source>
        <dbReference type="PROSITE" id="PS50093"/>
    </source>
</evidence>
<evidence type="ECO:0000256" key="4">
    <source>
        <dbReference type="ARBA" id="ARBA00022989"/>
    </source>
</evidence>
<evidence type="ECO:0000256" key="1">
    <source>
        <dbReference type="ARBA" id="ARBA00004141"/>
    </source>
</evidence>
<evidence type="ECO:0000313" key="7">
    <source>
        <dbReference type="EMBL" id="SMG08495.1"/>
    </source>
</evidence>
<dbReference type="SMART" id="SM00089">
    <property type="entry name" value="PKD"/>
    <property type="match status" value="12"/>
</dbReference>
<dbReference type="SUPFAM" id="SSF49265">
    <property type="entry name" value="Fibronectin type III"/>
    <property type="match status" value="1"/>
</dbReference>
<accession>A0A1X7I3B1</accession>
<dbReference type="InterPro" id="IPR035986">
    <property type="entry name" value="PKD_dom_sf"/>
</dbReference>
<dbReference type="STRING" id="1028.SAMN05661096_00141"/>
<reference evidence="8" key="1">
    <citation type="submission" date="2017-04" db="EMBL/GenBank/DDBJ databases">
        <authorList>
            <person name="Varghese N."/>
            <person name="Submissions S."/>
        </authorList>
    </citation>
    <scope>NUCLEOTIDE SEQUENCE [LARGE SCALE GENOMIC DNA]</scope>
    <source>
        <strain evidence="8">DSM 4125</strain>
    </source>
</reference>
<dbReference type="Gene3D" id="2.60.40.10">
    <property type="entry name" value="Immunoglobulins"/>
    <property type="match status" value="12"/>
</dbReference>
<feature type="domain" description="PKD" evidence="6">
    <location>
        <begin position="218"/>
        <end position="267"/>
    </location>
</feature>
<feature type="domain" description="PKD" evidence="6">
    <location>
        <begin position="1110"/>
        <end position="1152"/>
    </location>
</feature>
<evidence type="ECO:0000256" key="2">
    <source>
        <dbReference type="ARBA" id="ARBA00022692"/>
    </source>
</evidence>
<evidence type="ECO:0000256" key="5">
    <source>
        <dbReference type="ARBA" id="ARBA00023136"/>
    </source>
</evidence>
<proteinExistence type="predicted"/>
<name>A0A1X7I3B1_9BACT</name>
<organism evidence="7 8">
    <name type="scientific">Marivirga sericea</name>
    <dbReference type="NCBI Taxonomy" id="1028"/>
    <lineage>
        <taxon>Bacteria</taxon>
        <taxon>Pseudomonadati</taxon>
        <taxon>Bacteroidota</taxon>
        <taxon>Cytophagia</taxon>
        <taxon>Cytophagales</taxon>
        <taxon>Marivirgaceae</taxon>
        <taxon>Marivirga</taxon>
    </lineage>
</organism>
<feature type="domain" description="PKD" evidence="6">
    <location>
        <begin position="1034"/>
        <end position="1078"/>
    </location>
</feature>
<dbReference type="InterPro" id="IPR036116">
    <property type="entry name" value="FN3_sf"/>
</dbReference>
<feature type="domain" description="PKD" evidence="6">
    <location>
        <begin position="540"/>
        <end position="573"/>
    </location>
</feature>
<dbReference type="InterPro" id="IPR022409">
    <property type="entry name" value="PKD/Chitinase_dom"/>
</dbReference>
<sequence>MKSISFKFWTIFLFSIIAVAYQSLGQIQAEKTSGCLPLVVEFEINAYDFQSVIWQTEDGQSSTAEEPTFIFEESGEWQVTADLTLESGEVVQLTCETPISVYEKPQVDFSVDDEVFCIGESILFTNLTDNADSFIWSFGDGNQSTQENPTYQYEEAGIYTVTLTAKVEGACQEMKVLENAVEVKEAAAVTISSSRNAQCLSDDESLLFTLEGNVSDVQWNFGDGNTKIGKTVEYLYAAVGEYTVEVNYLNEFGCLVNDQLNTVIAVEELQAPAVKASETSVCLGENITLSAEHPSQNGFEWEINGQNYQGKNITFIPEVQGDITVVLTYTNSAGCSISAVENALFSVQEVQPITIDYASFTGCEPFNFLASNTTAGASSYAWKVNGKTIQGKDLNYTFEKNGNYKVIAITKYETGCEVEKELVDRIQVYKRNTEIKVSEWQGCAPFNTEFVILNGGATDVKWYLDEQQISGDKVDFQFEYPGIYYPKVSYINDKGCTVDYEFETPITVLDRSIPLDEPEVIESCTFTEVQFNGAMGYDFWEWNFGDGHSSTKQNPTHSYSDPGIYEVSLTTNNKNSCKTTIATYNLIKIPDLDVETDFTVSKGEECGYFSVSLEADLEDWQNISWFYNESLLGTDNQLNVSFISLGDVGISYSIGSGGECTKTKAIMIPNPWSDCENPEIEEDAEVKTGDSPIGKFQFSSCNAPYSIDLLNPLPSVSSFEWRFEDGEKHSKESFTKVFNEAGEHRIGYWAKVNKDSVIWVEDYITVTINQSDIDFEYEARKVCEGFEIFVSPENPEFENYEWKLNNNEIELSASGSFVIEREGLHAISLSASGQNNCATTKIKNIFIGNRENQFISPKTLCLGEDLSVEHNLHGFQDIRWDMGNGELIDDFDAPYVYSSSGEYQIKAIATDFEGCESVFELPHKLSIKNPTPEFTANKTTGCGETVIKFRNQSEGATSWLWDFGNGASSTEENPRIKFLPGTYSVTLSSSNGNCSQTITKSDFIVIQELTSEFSFEYNQPCLPVEVQFTDKSVNAVSWFWDFGDGNTSTLQNPLHTFHELPKSKVTLTVENDKGCKVTEEKAMSFIFIASFTSDIEKVCLGNSVQFSALNNDAVSWKWDFGDGTTSTEKNPSHFYKSEGIYDVKLIADNEEGCADMVVKEQFIQVFPAEADFELAESLASSCVPVQVSFKDLSTGAKSYFWDFGDGTTSKVANPIHVYNKVGEFDVSLVITNELGCQDTLIKEQLVKVSGPQTAFEIEEKVICLPQKAKFTDKSVSAVKWKWVFGDGNTSLEQNPEHLYQAPGIYTVTLIAENDQGCEQFFQMEDVKVLPTPTVDFKMDISGECFPVELKLTNESTDLLKPSYLWEFGDGQTSTDANPTILIEKTGTFEVSLTVKNDEGCPVSYTHKNQVFVRDTVEHKEADLTQILVENNQVNFQLEPYQYNNISHYNVYRDSPTGYRLLQKIDLEGRANQRIIYDDKSCRPQDMSHEYVFQAVSFCDDTVSRDLLTVFNTILLQPEINEEHQKQINWNKSKGFAIDNQRIFRKPKGEGQWQEIAVVKTDAVQYQDVEDLCPGLYEYRVAAFEKNTLRSISNYVEIEVIDKIYEEQVAKIQNTTVMETGEVFTEWSIPEAGKGKITAFEIYRSENGGEFQYFDSVEPHEQYYIDDESDTDNNTYKYQVKVINDCSIDTESSAESNTVLLQKDVQFRKYELSWNAFEGWKEGVKKYVIQRLNEKGEWETVEEVSSDRHKMIIKDTQD</sequence>
<dbReference type="PANTHER" id="PTHR46730">
    <property type="entry name" value="POLYCYSTIN-1"/>
    <property type="match status" value="1"/>
</dbReference>
<dbReference type="PANTHER" id="PTHR46730:SF1">
    <property type="entry name" value="PLAT DOMAIN-CONTAINING PROTEIN"/>
    <property type="match status" value="1"/>
</dbReference>
<evidence type="ECO:0000313" key="8">
    <source>
        <dbReference type="Proteomes" id="UP000193804"/>
    </source>
</evidence>
<keyword evidence="4" id="KW-1133">Transmembrane helix</keyword>
<dbReference type="OrthoDB" id="7794186at2"/>
<dbReference type="RefSeq" id="WP_085515166.1">
    <property type="nucleotide sequence ID" value="NZ_FXAW01000001.1"/>
</dbReference>
<feature type="domain" description="PKD" evidence="6">
    <location>
        <begin position="929"/>
        <end position="991"/>
    </location>
</feature>
<dbReference type="CDD" id="cd00146">
    <property type="entry name" value="PKD"/>
    <property type="match status" value="8"/>
</dbReference>
<keyword evidence="8" id="KW-1185">Reference proteome</keyword>
<feature type="domain" description="PKD" evidence="6">
    <location>
        <begin position="1362"/>
        <end position="1412"/>
    </location>
</feature>
<feature type="domain" description="PKD" evidence="6">
    <location>
        <begin position="1276"/>
        <end position="1316"/>
    </location>
</feature>
<keyword evidence="5" id="KW-0472">Membrane</keyword>
<evidence type="ECO:0000256" key="3">
    <source>
        <dbReference type="ARBA" id="ARBA00022737"/>
    </source>
</evidence>
<comment type="subcellular location">
    <subcellularLocation>
        <location evidence="1">Membrane</location>
        <topology evidence="1">Multi-pass membrane protein</topology>
    </subcellularLocation>
</comment>
<protein>
    <submittedName>
        <fullName evidence="7">PKD repeat-containing protein</fullName>
    </submittedName>
</protein>
<dbReference type="InterPro" id="IPR000601">
    <property type="entry name" value="PKD_dom"/>
</dbReference>
<keyword evidence="2" id="KW-0812">Transmembrane</keyword>
<dbReference type="GO" id="GO:0006816">
    <property type="term" value="P:calcium ion transport"/>
    <property type="evidence" value="ECO:0007669"/>
    <property type="project" value="TreeGrafter"/>
</dbReference>
<dbReference type="SUPFAM" id="SSF49299">
    <property type="entry name" value="PKD domain"/>
    <property type="match status" value="11"/>
</dbReference>
<dbReference type="GO" id="GO:0005261">
    <property type="term" value="F:monoatomic cation channel activity"/>
    <property type="evidence" value="ECO:0007669"/>
    <property type="project" value="TreeGrafter"/>
</dbReference>
<feature type="domain" description="PKD" evidence="6">
    <location>
        <begin position="133"/>
        <end position="165"/>
    </location>
</feature>
<dbReference type="PROSITE" id="PS50093">
    <property type="entry name" value="PKD"/>
    <property type="match status" value="10"/>
</dbReference>
<dbReference type="Pfam" id="PF18911">
    <property type="entry name" value="PKD_4"/>
    <property type="match status" value="8"/>
</dbReference>
<gene>
    <name evidence="7" type="ORF">SAMN05661096_00141</name>
</gene>
<feature type="domain" description="PKD" evidence="6">
    <location>
        <begin position="1198"/>
        <end position="1235"/>
    </location>
</feature>
<feature type="domain" description="PKD" evidence="6">
    <location>
        <begin position="879"/>
        <end position="914"/>
    </location>
</feature>